<sequence length="75" mass="8344">MAKATNDCGFSITQNLLIARKCTRNFPPRPENLDEPEIAVPKAMRSDGNIFVGVPSPARGWLTLRLRKAWSAYIA</sequence>
<dbReference type="Proteomes" id="UP000838878">
    <property type="component" value="Chromosome 8"/>
</dbReference>
<evidence type="ECO:0000313" key="2">
    <source>
        <dbReference type="Proteomes" id="UP000838878"/>
    </source>
</evidence>
<accession>A0A8J9YEK0</accession>
<feature type="non-terminal residue" evidence="1">
    <location>
        <position position="75"/>
    </location>
</feature>
<evidence type="ECO:0000313" key="1">
    <source>
        <dbReference type="EMBL" id="CAH0729519.1"/>
    </source>
</evidence>
<gene>
    <name evidence="1" type="ORF">BINO364_LOCUS14596</name>
</gene>
<name>A0A8J9YEK0_9NEOP</name>
<dbReference type="AlphaFoldDB" id="A0A8J9YEK0"/>
<proteinExistence type="predicted"/>
<reference evidence="1" key="1">
    <citation type="submission" date="2021-12" db="EMBL/GenBank/DDBJ databases">
        <authorList>
            <person name="Martin H S."/>
        </authorList>
    </citation>
    <scope>NUCLEOTIDE SEQUENCE</scope>
</reference>
<protein>
    <submittedName>
        <fullName evidence="1">Uncharacterized protein</fullName>
    </submittedName>
</protein>
<dbReference type="EMBL" id="OV170228">
    <property type="protein sequence ID" value="CAH0729519.1"/>
    <property type="molecule type" value="Genomic_DNA"/>
</dbReference>
<keyword evidence="2" id="KW-1185">Reference proteome</keyword>
<organism evidence="1 2">
    <name type="scientific">Brenthis ino</name>
    <name type="common">lesser marbled fritillary</name>
    <dbReference type="NCBI Taxonomy" id="405034"/>
    <lineage>
        <taxon>Eukaryota</taxon>
        <taxon>Metazoa</taxon>
        <taxon>Ecdysozoa</taxon>
        <taxon>Arthropoda</taxon>
        <taxon>Hexapoda</taxon>
        <taxon>Insecta</taxon>
        <taxon>Pterygota</taxon>
        <taxon>Neoptera</taxon>
        <taxon>Endopterygota</taxon>
        <taxon>Lepidoptera</taxon>
        <taxon>Glossata</taxon>
        <taxon>Ditrysia</taxon>
        <taxon>Papilionoidea</taxon>
        <taxon>Nymphalidae</taxon>
        <taxon>Heliconiinae</taxon>
        <taxon>Argynnini</taxon>
        <taxon>Brenthis</taxon>
    </lineage>
</organism>